<name>A0ABM8K7Q8_9FLAO</name>
<dbReference type="EMBL" id="AP029022">
    <property type="protein sequence ID" value="BEV04656.1"/>
    <property type="molecule type" value="Genomic_DNA"/>
</dbReference>
<evidence type="ECO:0000313" key="2">
    <source>
        <dbReference type="Proteomes" id="UP001380186"/>
    </source>
</evidence>
<dbReference type="Proteomes" id="UP001380186">
    <property type="component" value="Chromosome"/>
</dbReference>
<protein>
    <submittedName>
        <fullName evidence="1">Uncharacterized protein</fullName>
    </submittedName>
</protein>
<evidence type="ECO:0000313" key="1">
    <source>
        <dbReference type="EMBL" id="BEV04656.1"/>
    </source>
</evidence>
<dbReference type="RefSeq" id="WP_338612548.1">
    <property type="nucleotide sequence ID" value="NZ_AP029022.1"/>
</dbReference>
<proteinExistence type="predicted"/>
<keyword evidence="2" id="KW-1185">Reference proteome</keyword>
<gene>
    <name evidence="1" type="ORF">CRDW_20300</name>
</gene>
<reference evidence="1 2" key="1">
    <citation type="journal article" date="2020" name="Microbes Environ.">
        <title>Synthetic bacterial community of duckweed: a simple and stable system to study plant-microbe interactions.</title>
        <authorList>
            <person name="Ishizawa H."/>
            <person name="Tada M."/>
            <person name="Kuroda M."/>
            <person name="Inoue D."/>
            <person name="Futamata H."/>
            <person name="Ike M."/>
        </authorList>
    </citation>
    <scope>NUCLEOTIDE SEQUENCE [LARGE SCALE GENOMIC DNA]</scope>
    <source>
        <strain evidence="1 2">DW100</strain>
    </source>
</reference>
<organism evidence="1 2">
    <name type="scientific">Chryseobacterium gambrini</name>
    <dbReference type="NCBI Taxonomy" id="373672"/>
    <lineage>
        <taxon>Bacteria</taxon>
        <taxon>Pseudomonadati</taxon>
        <taxon>Bacteroidota</taxon>
        <taxon>Flavobacteriia</taxon>
        <taxon>Flavobacteriales</taxon>
        <taxon>Weeksellaceae</taxon>
        <taxon>Chryseobacterium group</taxon>
        <taxon>Chryseobacterium</taxon>
    </lineage>
</organism>
<sequence>MDSRILIFFLFFLLFFNSCNNPPIDCSKSNIAIENRWYAYNGGIDFLKIKNNDDLIFICDRINQFSEGEEVRVAYSYGNIDIYLNNRKIQAIFTYKNGVVYRVGVGRYVYDEELTVRILKLMKIDNRCWGGDCK</sequence>
<accession>A0ABM8K7Q8</accession>